<accession>A0A1W2BFM4</accession>
<dbReference type="STRING" id="1434700.SAMN06296427_106106"/>
<dbReference type="OrthoDB" id="9804942at2"/>
<dbReference type="AlphaFoldDB" id="A0A1W2BFM4"/>
<protein>
    <recommendedName>
        <fullName evidence="3">DUF721 domain-containing protein</fullName>
    </recommendedName>
</protein>
<proteinExistence type="predicted"/>
<reference evidence="1 2" key="1">
    <citation type="submission" date="2017-04" db="EMBL/GenBank/DDBJ databases">
        <authorList>
            <person name="Afonso C.L."/>
            <person name="Miller P.J."/>
            <person name="Scott M.A."/>
            <person name="Spackman E."/>
            <person name="Goraichik I."/>
            <person name="Dimitrov K.M."/>
            <person name="Suarez D.L."/>
            <person name="Swayne D.E."/>
        </authorList>
    </citation>
    <scope>NUCLEOTIDE SEQUENCE [LARGE SCALE GENOMIC DNA]</scope>
    <source>
        <strain evidence="1 2">CGMCC 1.12708</strain>
    </source>
</reference>
<evidence type="ECO:0000313" key="1">
    <source>
        <dbReference type="EMBL" id="SMC71198.1"/>
    </source>
</evidence>
<dbReference type="RefSeq" id="WP_084017592.1">
    <property type="nucleotide sequence ID" value="NZ_FWXS01000006.1"/>
</dbReference>
<keyword evidence="2" id="KW-1185">Reference proteome</keyword>
<name>A0A1W2BFM4_9FLAO</name>
<dbReference type="EMBL" id="FWXS01000006">
    <property type="protein sequence ID" value="SMC71198.1"/>
    <property type="molecule type" value="Genomic_DNA"/>
</dbReference>
<gene>
    <name evidence="1" type="ORF">SAMN06296427_106106</name>
</gene>
<dbReference type="Proteomes" id="UP000192393">
    <property type="component" value="Unassembled WGS sequence"/>
</dbReference>
<sequence length="98" mass="11437">MMKRKDNQLSLGDAIKHMISDLGMEDKILSVQIEEIFVEMMGAYIMKYVESISVQKQVLFIRINSPELRNELQYGKSKIIAHINEEIGKEYLKDVKFN</sequence>
<dbReference type="PANTHER" id="PTHR36456:SF1">
    <property type="entry name" value="UPF0232 PROTEIN SCO3875"/>
    <property type="match status" value="1"/>
</dbReference>
<dbReference type="PANTHER" id="PTHR36456">
    <property type="entry name" value="UPF0232 PROTEIN SCO3875"/>
    <property type="match status" value="1"/>
</dbReference>
<organism evidence="1 2">
    <name type="scientific">Moheibacter sediminis</name>
    <dbReference type="NCBI Taxonomy" id="1434700"/>
    <lineage>
        <taxon>Bacteria</taxon>
        <taxon>Pseudomonadati</taxon>
        <taxon>Bacteroidota</taxon>
        <taxon>Flavobacteriia</taxon>
        <taxon>Flavobacteriales</taxon>
        <taxon>Weeksellaceae</taxon>
        <taxon>Moheibacter</taxon>
    </lineage>
</organism>
<evidence type="ECO:0008006" key="3">
    <source>
        <dbReference type="Google" id="ProtNLM"/>
    </source>
</evidence>
<evidence type="ECO:0000313" key="2">
    <source>
        <dbReference type="Proteomes" id="UP000192393"/>
    </source>
</evidence>
<dbReference type="InterPro" id="IPR007922">
    <property type="entry name" value="DciA-like"/>
</dbReference>
<dbReference type="Pfam" id="PF05258">
    <property type="entry name" value="DciA"/>
    <property type="match status" value="1"/>
</dbReference>